<keyword evidence="6" id="KW-0732">Signal</keyword>
<evidence type="ECO:0000256" key="3">
    <source>
        <dbReference type="PIRSR" id="PIRSR601461-1"/>
    </source>
</evidence>
<dbReference type="GO" id="GO:0004190">
    <property type="term" value="F:aspartic-type endopeptidase activity"/>
    <property type="evidence" value="ECO:0007669"/>
    <property type="project" value="UniProtKB-KW"/>
</dbReference>
<dbReference type="PANTHER" id="PTHR47966">
    <property type="entry name" value="BETA-SITE APP-CLEAVING ENZYME, ISOFORM A-RELATED"/>
    <property type="match status" value="1"/>
</dbReference>
<dbReference type="Pfam" id="PF00026">
    <property type="entry name" value="Asp"/>
    <property type="match status" value="1"/>
</dbReference>
<evidence type="ECO:0000313" key="8">
    <source>
        <dbReference type="EMBL" id="KAF9453436.1"/>
    </source>
</evidence>
<evidence type="ECO:0000256" key="5">
    <source>
        <dbReference type="RuleBase" id="RU000454"/>
    </source>
</evidence>
<keyword evidence="5" id="KW-0378">Hydrolase</keyword>
<dbReference type="GO" id="GO:0006508">
    <property type="term" value="P:proteolysis"/>
    <property type="evidence" value="ECO:0007669"/>
    <property type="project" value="UniProtKB-KW"/>
</dbReference>
<dbReference type="PROSITE" id="PS51767">
    <property type="entry name" value="PEPTIDASE_A1"/>
    <property type="match status" value="1"/>
</dbReference>
<feature type="chain" id="PRO_5040367552" evidence="6">
    <location>
        <begin position="27"/>
        <end position="475"/>
    </location>
</feature>
<feature type="active site" evidence="3">
    <location>
        <position position="170"/>
    </location>
</feature>
<dbReference type="CDD" id="cd05471">
    <property type="entry name" value="pepsin_like"/>
    <property type="match status" value="1"/>
</dbReference>
<dbReference type="EMBL" id="MU151061">
    <property type="protein sequence ID" value="KAF9453436.1"/>
    <property type="molecule type" value="Genomic_DNA"/>
</dbReference>
<keyword evidence="2 5" id="KW-0064">Aspartyl protease</keyword>
<dbReference type="OrthoDB" id="2747330at2759"/>
<protein>
    <submittedName>
        <fullName evidence="8">Acid protease</fullName>
    </submittedName>
</protein>
<evidence type="ECO:0000256" key="4">
    <source>
        <dbReference type="PIRSR" id="PIRSR601461-2"/>
    </source>
</evidence>
<feature type="domain" description="Peptidase A1" evidence="7">
    <location>
        <begin position="152"/>
        <end position="472"/>
    </location>
</feature>
<evidence type="ECO:0000256" key="2">
    <source>
        <dbReference type="ARBA" id="ARBA00022750"/>
    </source>
</evidence>
<dbReference type="SUPFAM" id="SSF50630">
    <property type="entry name" value="Acid proteases"/>
    <property type="match status" value="1"/>
</dbReference>
<dbReference type="PANTHER" id="PTHR47966:SF75">
    <property type="entry name" value="ENDOPEPTIDASE (CTSD), PUTATIVE (AFU_ORTHOLOGUE AFUA_4G07040)-RELATED"/>
    <property type="match status" value="1"/>
</dbReference>
<name>A0A9P5XQH6_9AGAR</name>
<evidence type="ECO:0000256" key="6">
    <source>
        <dbReference type="SAM" id="SignalP"/>
    </source>
</evidence>
<evidence type="ECO:0000259" key="7">
    <source>
        <dbReference type="PROSITE" id="PS51767"/>
    </source>
</evidence>
<dbReference type="Proteomes" id="UP000807342">
    <property type="component" value="Unassembled WGS sequence"/>
</dbReference>
<organism evidence="8 9">
    <name type="scientific">Macrolepiota fuliginosa MF-IS2</name>
    <dbReference type="NCBI Taxonomy" id="1400762"/>
    <lineage>
        <taxon>Eukaryota</taxon>
        <taxon>Fungi</taxon>
        <taxon>Dikarya</taxon>
        <taxon>Basidiomycota</taxon>
        <taxon>Agaricomycotina</taxon>
        <taxon>Agaricomycetes</taxon>
        <taxon>Agaricomycetidae</taxon>
        <taxon>Agaricales</taxon>
        <taxon>Agaricineae</taxon>
        <taxon>Agaricaceae</taxon>
        <taxon>Macrolepiota</taxon>
    </lineage>
</organism>
<feature type="signal peptide" evidence="6">
    <location>
        <begin position="1"/>
        <end position="26"/>
    </location>
</feature>
<feature type="active site" evidence="3">
    <location>
        <position position="360"/>
    </location>
</feature>
<dbReference type="InterPro" id="IPR001969">
    <property type="entry name" value="Aspartic_peptidase_AS"/>
</dbReference>
<dbReference type="InterPro" id="IPR021109">
    <property type="entry name" value="Peptidase_aspartic_dom_sf"/>
</dbReference>
<dbReference type="InterPro" id="IPR034164">
    <property type="entry name" value="Pepsin-like_dom"/>
</dbReference>
<evidence type="ECO:0000313" key="9">
    <source>
        <dbReference type="Proteomes" id="UP000807342"/>
    </source>
</evidence>
<dbReference type="InterPro" id="IPR001461">
    <property type="entry name" value="Aspartic_peptidase_A1"/>
</dbReference>
<gene>
    <name evidence="8" type="ORF">P691DRAFT_800702</name>
</gene>
<dbReference type="AlphaFoldDB" id="A0A9P5XQH6"/>
<feature type="disulfide bond" evidence="4">
    <location>
        <begin position="394"/>
        <end position="428"/>
    </location>
</feature>
<comment type="caution">
    <text evidence="8">The sequence shown here is derived from an EMBL/GenBank/DDBJ whole genome shotgun (WGS) entry which is preliminary data.</text>
</comment>
<keyword evidence="4" id="KW-1015">Disulfide bond</keyword>
<dbReference type="PROSITE" id="PS00141">
    <property type="entry name" value="ASP_PROTEASE"/>
    <property type="match status" value="1"/>
</dbReference>
<evidence type="ECO:0000256" key="1">
    <source>
        <dbReference type="ARBA" id="ARBA00007447"/>
    </source>
</evidence>
<keyword evidence="9" id="KW-1185">Reference proteome</keyword>
<dbReference type="Gene3D" id="2.40.70.10">
    <property type="entry name" value="Acid Proteases"/>
    <property type="match status" value="2"/>
</dbReference>
<accession>A0A9P5XQH6</accession>
<sequence length="475" mass="51198">MGSGLVLMHLTQFFVGLLLFSTDVRAGPLGGMVSIPLEKAGRELSPGLPSAVLHQQYANRGIRRLAHMKGQPRPSDLDLWGKISNRLSSLPKDSEFMRKLEIAALSDPNSLSSRKFRHLARATNGDDSSALPSPASYPNSLGLEIQSNDYGYYAKLMIGTPPKEFSLLMDSGSADFWVGGEGCKGDNGQDCGNHTYLGLNSSTTLKDLHDPWAINYNTGEVSGSMIQDDISIAGLRLSGFKFGVAFKESPEFTGNEILFDGLAGLAKSAVSRQRTMTLVEALHKSGVIKNSIVSFKIPRLADHKNDGEMALGGMNPAKYDSKSVVTVKNLNRIGFWETPINEVKIDGKPSGWTNRTGVLDTGTALLMAPREDVDAIHSRIPGAKQASGSWTVPCATKTSLALTIGNIDFSIDPRDLAFIPADDSGKDCWSGIGVGTVGPFHLPTTWLLGNTFLKNVYSSMNADEGKDEISFAKLR</sequence>
<dbReference type="InterPro" id="IPR033121">
    <property type="entry name" value="PEPTIDASE_A1"/>
</dbReference>
<keyword evidence="5 8" id="KW-0645">Protease</keyword>
<dbReference type="PRINTS" id="PR00792">
    <property type="entry name" value="PEPSIN"/>
</dbReference>
<proteinExistence type="inferred from homology"/>
<reference evidence="8" key="1">
    <citation type="submission" date="2020-11" db="EMBL/GenBank/DDBJ databases">
        <authorList>
            <consortium name="DOE Joint Genome Institute"/>
            <person name="Ahrendt S."/>
            <person name="Riley R."/>
            <person name="Andreopoulos W."/>
            <person name="Labutti K."/>
            <person name="Pangilinan J."/>
            <person name="Ruiz-Duenas F.J."/>
            <person name="Barrasa J.M."/>
            <person name="Sanchez-Garcia M."/>
            <person name="Camarero S."/>
            <person name="Miyauchi S."/>
            <person name="Serrano A."/>
            <person name="Linde D."/>
            <person name="Babiker R."/>
            <person name="Drula E."/>
            <person name="Ayuso-Fernandez I."/>
            <person name="Pacheco R."/>
            <person name="Padilla G."/>
            <person name="Ferreira P."/>
            <person name="Barriuso J."/>
            <person name="Kellner H."/>
            <person name="Castanera R."/>
            <person name="Alfaro M."/>
            <person name="Ramirez L."/>
            <person name="Pisabarro A.G."/>
            <person name="Kuo A."/>
            <person name="Tritt A."/>
            <person name="Lipzen A."/>
            <person name="He G."/>
            <person name="Yan M."/>
            <person name="Ng V."/>
            <person name="Cullen D."/>
            <person name="Martin F."/>
            <person name="Rosso M.-N."/>
            <person name="Henrissat B."/>
            <person name="Hibbett D."/>
            <person name="Martinez A.T."/>
            <person name="Grigoriev I.V."/>
        </authorList>
    </citation>
    <scope>NUCLEOTIDE SEQUENCE</scope>
    <source>
        <strain evidence="8">MF-IS2</strain>
    </source>
</reference>
<feature type="disulfide bond" evidence="4">
    <location>
        <begin position="183"/>
        <end position="191"/>
    </location>
</feature>
<comment type="similarity">
    <text evidence="1 5">Belongs to the peptidase A1 family.</text>
</comment>